<evidence type="ECO:0000256" key="1">
    <source>
        <dbReference type="SAM" id="MobiDB-lite"/>
    </source>
</evidence>
<dbReference type="EMBL" id="JAAXOP010000014">
    <property type="protein sequence ID" value="NKY52869.1"/>
    <property type="molecule type" value="Genomic_DNA"/>
</dbReference>
<dbReference type="Pfam" id="PF00128">
    <property type="entry name" value="Alpha-amylase"/>
    <property type="match status" value="1"/>
</dbReference>
<dbReference type="RefSeq" id="WP_067875802.1">
    <property type="nucleotide sequence ID" value="NZ_JAAXOP010000014.1"/>
</dbReference>
<dbReference type="GO" id="GO:0005992">
    <property type="term" value="P:trehalose biosynthetic process"/>
    <property type="evidence" value="ECO:0007669"/>
    <property type="project" value="TreeGrafter"/>
</dbReference>
<dbReference type="Gene3D" id="3.30.1590.10">
    <property type="entry name" value="Maltooligosyl trehalose synthase, domain 2"/>
    <property type="match status" value="1"/>
</dbReference>
<dbReference type="Proteomes" id="UP000565711">
    <property type="component" value="Unassembled WGS sequence"/>
</dbReference>
<dbReference type="Gene3D" id="1.10.150.200">
    <property type="entry name" value="Maltooligosyl trehalose synthase, domain 3"/>
    <property type="match status" value="1"/>
</dbReference>
<dbReference type="GO" id="GO:0030980">
    <property type="term" value="P:alpha-glucan catabolic process"/>
    <property type="evidence" value="ECO:0007669"/>
    <property type="project" value="TreeGrafter"/>
</dbReference>
<reference evidence="3 4" key="1">
    <citation type="submission" date="2020-04" db="EMBL/GenBank/DDBJ databases">
        <title>MicrobeNet Type strains.</title>
        <authorList>
            <person name="Nicholson A.C."/>
        </authorList>
    </citation>
    <scope>NUCLEOTIDE SEQUENCE [LARGE SCALE GENOMIC DNA]</scope>
    <source>
        <strain evidence="3 4">JCM 12354</strain>
    </source>
</reference>
<proteinExistence type="predicted"/>
<evidence type="ECO:0000259" key="2">
    <source>
        <dbReference type="SMART" id="SM00642"/>
    </source>
</evidence>
<feature type="domain" description="Glycosyl hydrolase family 13 catalytic" evidence="2">
    <location>
        <begin position="28"/>
        <end position="693"/>
    </location>
</feature>
<organism evidence="3 4">
    <name type="scientific">Nocardia vermiculata</name>
    <dbReference type="NCBI Taxonomy" id="257274"/>
    <lineage>
        <taxon>Bacteria</taxon>
        <taxon>Bacillati</taxon>
        <taxon>Actinomycetota</taxon>
        <taxon>Actinomycetes</taxon>
        <taxon>Mycobacteriales</taxon>
        <taxon>Nocardiaceae</taxon>
        <taxon>Nocardia</taxon>
    </lineage>
</organism>
<dbReference type="PANTHER" id="PTHR10357">
    <property type="entry name" value="ALPHA-AMYLASE FAMILY MEMBER"/>
    <property type="match status" value="1"/>
</dbReference>
<dbReference type="InterPro" id="IPR017853">
    <property type="entry name" value="GH"/>
</dbReference>
<keyword evidence="4" id="KW-1185">Reference proteome</keyword>
<dbReference type="PANTHER" id="PTHR10357:SF216">
    <property type="entry name" value="MALTOOLIGOSYL TREHALOSE SYNTHASE-RELATED"/>
    <property type="match status" value="1"/>
</dbReference>
<sequence>MTDTPSSPHHRTGPILRRPPVRSTYRLQLRPDALTFADARAIAEYLQQLGVSHLYLSPIMTAMPGSAHGYDVTDPTTVSAALGGPSGLKALADEVRGRGMGLIVDLVPNHVGVGDPRRNPWWWDVLRNGKKSAFAHFFDIDWSPANGAGGRLALPVLQSENDPAALTVDRSGPEPVLALRDLRFPIAPGTDGENALRIHDRQHYRLVSWKAGIGTYRRFLAVSELAALRQEDPAVFEITHRELAAWCEHDLIDGVRVDHPDGLSRPVAYLAALRRLIGPQRLLLVEKVLGRHEPLDPTLPVDGTVGYEALAQIGGVLVDPAGEPALTELSHRLLGHGSDAEWMADTEHRIRRAVAERLLVPEVRRLVAAVKRDAAVNGFDSAAISDMALTNATIEVLSHMPVYRTDYPALAGVLTEVVAEVQRRHRELTAPLSVLVRALAAGGEAARRMHQVGGAVAAKAIDDTMFYQAARLVSLQEMGGDPGRFGRSVLEFHLANAERAMRRPMTMTTLSTHDTKRGEDVRARISVLSQVAENWARSVTAWLELTPAPDGPTAAFLLQNMFGIWPVDGTRPAAVPQLRERLHLFTEKAVREAGLRSSWEEPDSEFESEIHRWVDAVVDGPVGLELSELATHLAPHARSDSLAQKLLQLCGPGIPDVYQGCELWEDALVDPDNRRPVDFGHRLAMLQSLTGTPELESTGAAKMWIVAYALWLRRERPDCFVGGTYTPLFAGGERSDHMVGYARGRAGEPPQVIVAATRHSVALAEAGWSDTVLDLPSGTWTDRLTGHTFTGRVRLEKLFARLPVALLVR</sequence>
<dbReference type="InterPro" id="IPR013797">
    <property type="entry name" value="Maltooligo_trehalose_synth_4"/>
</dbReference>
<dbReference type="AlphaFoldDB" id="A0A846Y829"/>
<comment type="caution">
    <text evidence="3">The sequence shown here is derived from an EMBL/GenBank/DDBJ whole genome shotgun (WGS) entry which is preliminary data.</text>
</comment>
<accession>A0A846Y829</accession>
<dbReference type="SMART" id="SM00642">
    <property type="entry name" value="Aamy"/>
    <property type="match status" value="1"/>
</dbReference>
<evidence type="ECO:0000313" key="3">
    <source>
        <dbReference type="EMBL" id="NKY52869.1"/>
    </source>
</evidence>
<dbReference type="SUPFAM" id="SSF51445">
    <property type="entry name" value="(Trans)glycosidases"/>
    <property type="match status" value="1"/>
</dbReference>
<dbReference type="Gene3D" id="1.10.10.470">
    <property type="entry name" value="Maltooligosyl trehalose synthase, domain 4"/>
    <property type="match status" value="1"/>
</dbReference>
<evidence type="ECO:0000313" key="4">
    <source>
        <dbReference type="Proteomes" id="UP000565711"/>
    </source>
</evidence>
<dbReference type="NCBIfam" id="TIGR02401">
    <property type="entry name" value="trehalose_TreY"/>
    <property type="match status" value="1"/>
</dbReference>
<dbReference type="Gene3D" id="3.20.20.80">
    <property type="entry name" value="Glycosidases"/>
    <property type="match status" value="1"/>
</dbReference>
<dbReference type="CDD" id="cd11336">
    <property type="entry name" value="AmyAc_MTSase"/>
    <property type="match status" value="1"/>
</dbReference>
<protein>
    <submittedName>
        <fullName evidence="3">Malto-oligosyltrehalose synthase</fullName>
    </submittedName>
</protein>
<name>A0A846Y829_9NOCA</name>
<dbReference type="InterPro" id="IPR012767">
    <property type="entry name" value="Trehalose_TreY"/>
</dbReference>
<dbReference type="GO" id="GO:0047470">
    <property type="term" value="F:(1,4)-alpha-D-glucan 1-alpha-D-glucosylmutase activity"/>
    <property type="evidence" value="ECO:0007669"/>
    <property type="project" value="TreeGrafter"/>
</dbReference>
<dbReference type="InterPro" id="IPR006047">
    <property type="entry name" value="GH13_cat_dom"/>
</dbReference>
<gene>
    <name evidence="3" type="primary">treY</name>
    <name evidence="3" type="ORF">HGA08_21945</name>
</gene>
<feature type="region of interest" description="Disordered" evidence="1">
    <location>
        <begin position="1"/>
        <end position="20"/>
    </location>
</feature>